<organism evidence="2 3">
    <name type="scientific">Xenoophorus captivus</name>
    <dbReference type="NCBI Taxonomy" id="1517983"/>
    <lineage>
        <taxon>Eukaryota</taxon>
        <taxon>Metazoa</taxon>
        <taxon>Chordata</taxon>
        <taxon>Craniata</taxon>
        <taxon>Vertebrata</taxon>
        <taxon>Euteleostomi</taxon>
        <taxon>Actinopterygii</taxon>
        <taxon>Neopterygii</taxon>
        <taxon>Teleostei</taxon>
        <taxon>Neoteleostei</taxon>
        <taxon>Acanthomorphata</taxon>
        <taxon>Ovalentaria</taxon>
        <taxon>Atherinomorphae</taxon>
        <taxon>Cyprinodontiformes</taxon>
        <taxon>Goodeidae</taxon>
        <taxon>Xenoophorus</taxon>
    </lineage>
</organism>
<sequence length="103" mass="11448">MFSASQAESNSFSFSIFCNEDQQTIRLLPQSVMSHDDVIQSADPAEPVTQCLSDSCIGHVTGKLAEAGVERWLKRQEGGVRQEEDLVEKSQDHVGPRLQRETV</sequence>
<dbReference type="Proteomes" id="UP001434883">
    <property type="component" value="Unassembled WGS sequence"/>
</dbReference>
<dbReference type="EMBL" id="JAHRIN010051126">
    <property type="protein sequence ID" value="MEQ2209255.1"/>
    <property type="molecule type" value="Genomic_DNA"/>
</dbReference>
<name>A0ABV0RMD6_9TELE</name>
<reference evidence="2 3" key="1">
    <citation type="submission" date="2021-06" db="EMBL/GenBank/DDBJ databases">
        <authorList>
            <person name="Palmer J.M."/>
        </authorList>
    </citation>
    <scope>NUCLEOTIDE SEQUENCE [LARGE SCALE GENOMIC DNA]</scope>
    <source>
        <strain evidence="2 3">XC_2019</strain>
        <tissue evidence="2">Muscle</tissue>
    </source>
</reference>
<accession>A0ABV0RMD6</accession>
<protein>
    <submittedName>
        <fullName evidence="2">Uncharacterized protein</fullName>
    </submittedName>
</protein>
<evidence type="ECO:0000313" key="2">
    <source>
        <dbReference type="EMBL" id="MEQ2209255.1"/>
    </source>
</evidence>
<gene>
    <name evidence="2" type="ORF">XENOCAPTIV_027452</name>
</gene>
<evidence type="ECO:0000313" key="3">
    <source>
        <dbReference type="Proteomes" id="UP001434883"/>
    </source>
</evidence>
<comment type="caution">
    <text evidence="2">The sequence shown here is derived from an EMBL/GenBank/DDBJ whole genome shotgun (WGS) entry which is preliminary data.</text>
</comment>
<feature type="region of interest" description="Disordered" evidence="1">
    <location>
        <begin position="78"/>
        <end position="103"/>
    </location>
</feature>
<evidence type="ECO:0000256" key="1">
    <source>
        <dbReference type="SAM" id="MobiDB-lite"/>
    </source>
</evidence>
<proteinExistence type="predicted"/>
<keyword evidence="3" id="KW-1185">Reference proteome</keyword>